<dbReference type="InterPro" id="IPR014043">
    <property type="entry name" value="Acyl_transferase_dom"/>
</dbReference>
<dbReference type="SUPFAM" id="SSF53474">
    <property type="entry name" value="alpha/beta-Hydrolases"/>
    <property type="match status" value="1"/>
</dbReference>
<dbReference type="Gene3D" id="3.40.50.150">
    <property type="entry name" value="Vaccinia Virus protein VP39"/>
    <property type="match status" value="1"/>
</dbReference>
<dbReference type="SMART" id="SM00826">
    <property type="entry name" value="PKS_DH"/>
    <property type="match status" value="1"/>
</dbReference>
<dbReference type="InterPro" id="IPR016039">
    <property type="entry name" value="Thiolase-like"/>
</dbReference>
<dbReference type="OrthoDB" id="2305498at2759"/>
<dbReference type="SMART" id="SM00825">
    <property type="entry name" value="PKS_KS"/>
    <property type="match status" value="1"/>
</dbReference>
<dbReference type="PANTHER" id="PTHR43775:SF21">
    <property type="entry name" value="NON-REDUCING POLYKETIDE SYNTHASE AUSA-RELATED"/>
    <property type="match status" value="1"/>
</dbReference>
<dbReference type="InterPro" id="IPR050091">
    <property type="entry name" value="PKS_NRPS_Biosynth_Enz"/>
</dbReference>
<feature type="active site" description="Proton donor; for dehydratase activity" evidence="7">
    <location>
        <position position="1560"/>
    </location>
</feature>
<dbReference type="InterPro" id="IPR049551">
    <property type="entry name" value="PKS_DH_C"/>
</dbReference>
<dbReference type="PROSITE" id="PS50075">
    <property type="entry name" value="CARRIER"/>
    <property type="match status" value="2"/>
</dbReference>
<dbReference type="PROSITE" id="PS00012">
    <property type="entry name" value="PHOSPHOPANTETHEINE"/>
    <property type="match status" value="2"/>
</dbReference>
<sequence>MVIIFGPQCSLGSEAIVKINHSLAGNVHLQFLLGVLKDLPSLWEPIIDAYPELARIPGFESLTALAQLFEESNDTMSSPGIVSPAGFTENVILTPLTVVSHLLEYWNLNEGFPASEIVVPPEVTDVQGFCVGFLPATVVACTRDINDFKTMASATIRLAVCIGALVDLDQAVNSHVDDPEESAVSIAVRWKSEDDFEYFQRSLASSPTVSYPLAFSLAFSPAYISCFTDANTATVTASGREATLLTSDLQSNSNISAKLIDLRGRFHHNDHKQSVEKIIDLCERDGRFRLPSAKALHLPLRSNVDGQAIPSNVALHTVALESILVHQCQWFKTISASLQHRNQVQLSDRDNNVVKGDEARVISIGTGSFLPRSSKISNGQSNGQPARDTQTRPKLANGYHREANGDTDLNTPSSSPTVDSVISEKSKLPSATPIAIIGMACRYADADSVDELWEVLELGKCAVKSFPTDRINFKEFSRDPKGPFWGNFLRNADAFDHRFFNISGREAKTMDPQQRLLLEVAYEAVESSGYCGLRSREFPSDVGCYLGVGAEDYSDNISSHPANAFSATGMFQAFNSGRISHHFGWTGPSVTLDTACSSATVAIHHACKAIQGGDCSSALAGGVNVMTSPKSSQNLAAASFTSPTGASRAFDENANGYCRGEGAGLVMLRPLADAIEHGDPILGIITGSAVNQGSNRSPITVPDAESLKSLYQRALSTAGIEPEQVSYVEAHGTGTQVGDPVEMASICKTFGGQHRRDQVYVGSIKDNIGHTESSSGAAGLLKSILMMQKKMIVKQANFTRLNPKIAPLDQDKVIIPTRLTEWTHSHCIAMVNNYGAAGSNAALVVEQYQEEDEGGCPPSLTQIPIFISARTRENLEDYCNTLKDWLAKNHQSPKHAIQDIGYNLVVKQNRDMEFSMTFVSSPESAHFSTEMISEMSKIRKSANKTSPAVVLCFGGQNGRTASISKDLYTNCPLLKWHLDNCERTCEELDLPRLYPMIFSQEPIEDIVRLHCQLFAVQYACAKSWIDCGIKVDRLIGHSFGQLTALCVSGSLTLSDGMYLISQRAKLIRDSWGPERGAMLSVECSDTELSLLIDRAQQRYSSCSADIACVNSKSRYVVSGTETCIEAIEETISTEARTPVGAKRLENTHGFHSRLVDSITEQLEQVAQSLHYRPPSIPVEGCCATDEPNWSSEMSAKRIVDHSRGTVYFQSAVQKVAKRLEAPQVIWLEAGPGSSIIPMIRRVLEDREDDEIDTVEHVYQRLDLKDHSRAQTSLANATCNLWSKDVRVQYWPFQRARGFNWINLPPYQFTKTRHWMELKPTACPPGDQTQGTMQERPSELLHLVETSHGKRVFRINTQHDLYRTCVSGHAVLDQNLCPASLYVELATRAATLSLSDPQPPSIPYLPNVKEMEITAPLVLDPVGNLVIQLTGDEDTGNKAWSFSVFSCEMERIDATTVHASGKIALLQMDHSTSAHFRTLNRLINQSLCDRITNSATSIGYKGSIAVYKAMESVVNYANFYRGVQSIYAVENEAVGRVSLAPQIFPRPDLLSTCQVYPILMDNFVQVAGVHVNCLLEHEAGEVFVCTATGEISVNQSFMEIEGADRLLWMVYTNCERQAKSFITSDIFVLDPRSNALMISITGVSFRGVSLQSLRRTLTRLNSNTPSRTGGPHAPAISEDTQIAAPVKVQAQAVSSVRVAVKDQKGSLQDIQEMLSELIGVPIEEILPSSTFDAIGIDSLMTTELVTEVQKRFNVQISNAQLENIDDVRTLAEVVLPTHSTVTAVTPLAKASISREAPHTAKDMPSIEKIRGILNEVLDVPIDEISPSSLLTDLGVDSLVATELLSEFKKQLDLEMTAEEFQTKTDVASLSDSFQECSSNSKESPEPGPEMPLVPIAYDCFVDNTKSGFDSAAKETHWLGFYSSLYPQQHALVTAYVVEAFRTLGFPLDSFSPGQPIPHLPVSKCHEKLRPQLYAILEASHLISIKQEAEQNGDLVRTDKPVPTTSSQTLHAAIMDQNPAYRYDHELLHVTGSRLAECLTGQTDPLSLLFQNAQARQLMSDFYTYSPALRSGTVWLGNYLAGVIQKAGQSLGREVKILELGAGTGGTTDFLLTKIIAAAAAGIRFHYTFTDISPSLVAMGRRRFSQYKDFMTFTTLDVEKEPPSSMLGQYDIVLSSNCIHATKNLVNSCTAIQKLLRPDGILCLIELTRNILWYDLVFGLLEGWWLFNDGRKHALANEFLWQQNLRQAGFEWIDWTDSESLESDTLRVIVASPSPSHDVFKAAGFDKETVVFGHRDGNQTILCADIYYPKADDTPKHLPIALLIHGGGHVMLSRRVITQRHIQDLLDFGFLPVSIDYRLCPETSLVNGPMQDVCEALNWARNTLPDLPLVRSDIRPCGDRVVAVGWSTGGHLAMTLAWTAKERNGLQPPNAILAFYCPTDYEDPFWSKPNFPFASESPTTPDLENEPLQFDLLKGMQGKSLTAYKPPVNKHTRAGWMFPGDPRSQILLQMNWKGQTLPVLLNGSRHYLNATETKSQLDPSTMQLPTPSEDQIKSVSPFAQIQKGCYRSPTFIIHGTLDDLIPWQQSQQTYDALIQGGHEAQLRLVKDSVHLFDIYPDFPNNAAAVKAVSDGFEFLRSHVS</sequence>
<dbReference type="Gene3D" id="3.40.50.1820">
    <property type="entry name" value="alpha/beta hydrolase"/>
    <property type="match status" value="1"/>
</dbReference>
<dbReference type="Pfam" id="PF00326">
    <property type="entry name" value="Peptidase_S9"/>
    <property type="match status" value="1"/>
</dbReference>
<evidence type="ECO:0000259" key="11">
    <source>
        <dbReference type="PROSITE" id="PS52019"/>
    </source>
</evidence>
<dbReference type="InterPro" id="IPR020806">
    <property type="entry name" value="PKS_PP-bd"/>
</dbReference>
<dbReference type="SUPFAM" id="SSF53901">
    <property type="entry name" value="Thiolase-like"/>
    <property type="match status" value="1"/>
</dbReference>
<dbReference type="PROSITE" id="PS52019">
    <property type="entry name" value="PKS_MFAS_DH"/>
    <property type="match status" value="1"/>
</dbReference>
<dbReference type="InterPro" id="IPR020807">
    <property type="entry name" value="PKS_DH"/>
</dbReference>
<feature type="domain" description="Ketosynthase family 3 (KS3)" evidence="10">
    <location>
        <begin position="431"/>
        <end position="847"/>
    </location>
</feature>
<feature type="compositionally biased region" description="Polar residues" evidence="8">
    <location>
        <begin position="374"/>
        <end position="388"/>
    </location>
</feature>
<dbReference type="InterPro" id="IPR001227">
    <property type="entry name" value="Ac_transferase_dom_sf"/>
</dbReference>
<dbReference type="GO" id="GO:0004315">
    <property type="term" value="F:3-oxoacyl-[acyl-carrier-protein] synthase activity"/>
    <property type="evidence" value="ECO:0007669"/>
    <property type="project" value="InterPro"/>
</dbReference>
<dbReference type="PROSITE" id="PS52004">
    <property type="entry name" value="KS3_2"/>
    <property type="match status" value="1"/>
</dbReference>
<evidence type="ECO:0000259" key="9">
    <source>
        <dbReference type="PROSITE" id="PS50075"/>
    </source>
</evidence>
<dbReference type="InterPro" id="IPR006162">
    <property type="entry name" value="Ppantetheine_attach_site"/>
</dbReference>
<evidence type="ECO:0000256" key="5">
    <source>
        <dbReference type="ARBA" id="ARBA00022679"/>
    </source>
</evidence>
<keyword evidence="6" id="KW-0511">Multifunctional enzyme</keyword>
<dbReference type="Gene3D" id="3.40.366.10">
    <property type="entry name" value="Malonyl-Coenzyme A Acyl Carrier Protein, domain 2"/>
    <property type="match status" value="2"/>
</dbReference>
<feature type="region of interest" description="Disordered" evidence="8">
    <location>
        <begin position="372"/>
        <end position="424"/>
    </location>
</feature>
<dbReference type="InterPro" id="IPR042104">
    <property type="entry name" value="PKS_dehydratase_sf"/>
</dbReference>
<dbReference type="GO" id="GO:1901336">
    <property type="term" value="P:lactone biosynthetic process"/>
    <property type="evidence" value="ECO:0007669"/>
    <property type="project" value="UniProtKB-ARBA"/>
</dbReference>
<dbReference type="GO" id="GO:0006633">
    <property type="term" value="P:fatty acid biosynthetic process"/>
    <property type="evidence" value="ECO:0007669"/>
    <property type="project" value="InterPro"/>
</dbReference>
<feature type="compositionally biased region" description="Polar residues" evidence="8">
    <location>
        <begin position="407"/>
        <end position="420"/>
    </location>
</feature>
<dbReference type="InterPro" id="IPR049552">
    <property type="entry name" value="PKS_DH_N"/>
</dbReference>
<evidence type="ECO:0000256" key="4">
    <source>
        <dbReference type="ARBA" id="ARBA00022603"/>
    </source>
</evidence>
<dbReference type="InterPro" id="IPR049900">
    <property type="entry name" value="PKS_mFAS_DH"/>
</dbReference>
<dbReference type="Pfam" id="PF16073">
    <property type="entry name" value="SAT"/>
    <property type="match status" value="1"/>
</dbReference>
<dbReference type="InterPro" id="IPR029063">
    <property type="entry name" value="SAM-dependent_MTases_sf"/>
</dbReference>
<dbReference type="SUPFAM" id="SSF47336">
    <property type="entry name" value="ACP-like"/>
    <property type="match status" value="2"/>
</dbReference>
<evidence type="ECO:0000313" key="12">
    <source>
        <dbReference type="EMBL" id="CAG8370613.1"/>
    </source>
</evidence>
<dbReference type="SMART" id="SM00827">
    <property type="entry name" value="PKS_AT"/>
    <property type="match status" value="1"/>
</dbReference>
<protein>
    <submittedName>
        <fullName evidence="12">Uncharacterized protein</fullName>
    </submittedName>
</protein>
<evidence type="ECO:0000256" key="1">
    <source>
        <dbReference type="ARBA" id="ARBA00004721"/>
    </source>
</evidence>
<dbReference type="InterPro" id="IPR013217">
    <property type="entry name" value="Methyltransf_12"/>
</dbReference>
<dbReference type="Pfam" id="PF21089">
    <property type="entry name" value="PKS_DH_N"/>
    <property type="match status" value="1"/>
</dbReference>
<comment type="pathway">
    <text evidence="1">Secondary metabolite biosynthesis; terpenoid biosynthesis.</text>
</comment>
<organism evidence="12 13">
    <name type="scientific">Penicillium salamii</name>
    <dbReference type="NCBI Taxonomy" id="1612424"/>
    <lineage>
        <taxon>Eukaryota</taxon>
        <taxon>Fungi</taxon>
        <taxon>Dikarya</taxon>
        <taxon>Ascomycota</taxon>
        <taxon>Pezizomycotina</taxon>
        <taxon>Eurotiomycetes</taxon>
        <taxon>Eurotiomycetidae</taxon>
        <taxon>Eurotiales</taxon>
        <taxon>Aspergillaceae</taxon>
        <taxon>Penicillium</taxon>
    </lineage>
</organism>
<dbReference type="GO" id="GO:0031177">
    <property type="term" value="F:phosphopantetheine binding"/>
    <property type="evidence" value="ECO:0007669"/>
    <property type="project" value="InterPro"/>
</dbReference>
<dbReference type="SUPFAM" id="SSF53335">
    <property type="entry name" value="S-adenosyl-L-methionine-dependent methyltransferases"/>
    <property type="match status" value="1"/>
</dbReference>
<keyword evidence="3" id="KW-0597">Phosphoprotein</keyword>
<dbReference type="InterPro" id="IPR009081">
    <property type="entry name" value="PP-bd_ACP"/>
</dbReference>
<dbReference type="Gene3D" id="3.30.70.3290">
    <property type="match status" value="1"/>
</dbReference>
<dbReference type="Pfam" id="PF02801">
    <property type="entry name" value="Ketoacyl-synt_C"/>
    <property type="match status" value="1"/>
</dbReference>
<dbReference type="Gene3D" id="3.40.47.10">
    <property type="match status" value="1"/>
</dbReference>
<dbReference type="Pfam" id="PF14765">
    <property type="entry name" value="PS-DH"/>
    <property type="match status" value="1"/>
</dbReference>
<reference evidence="12" key="1">
    <citation type="submission" date="2021-07" db="EMBL/GenBank/DDBJ databases">
        <authorList>
            <person name="Branca A.L. A."/>
        </authorList>
    </citation>
    <scope>NUCLEOTIDE SEQUENCE</scope>
</reference>
<dbReference type="InterPro" id="IPR014030">
    <property type="entry name" value="Ketoacyl_synth_N"/>
</dbReference>
<dbReference type="SUPFAM" id="SSF52151">
    <property type="entry name" value="FabD/lysophospholipase-like"/>
    <property type="match status" value="1"/>
</dbReference>
<feature type="domain" description="Carrier" evidence="9">
    <location>
        <begin position="1802"/>
        <end position="1876"/>
    </location>
</feature>
<gene>
    <name evidence="12" type="ORF">PSALAMII_LOCUS4609</name>
</gene>
<dbReference type="InterPro" id="IPR018201">
    <property type="entry name" value="Ketoacyl_synth_AS"/>
</dbReference>
<dbReference type="PROSITE" id="PS00606">
    <property type="entry name" value="KS3_1"/>
    <property type="match status" value="1"/>
</dbReference>
<dbReference type="InterPro" id="IPR014031">
    <property type="entry name" value="Ketoacyl_synth_C"/>
</dbReference>
<keyword evidence="5" id="KW-0808">Transferase</keyword>
<keyword evidence="4" id="KW-0489">Methyltransferase</keyword>
<dbReference type="GO" id="GO:0030639">
    <property type="term" value="P:polyketide biosynthetic process"/>
    <property type="evidence" value="ECO:0007669"/>
    <property type="project" value="UniProtKB-ARBA"/>
</dbReference>
<dbReference type="Pfam" id="PF18558">
    <property type="entry name" value="HTH_51"/>
    <property type="match status" value="1"/>
</dbReference>
<evidence type="ECO:0000256" key="6">
    <source>
        <dbReference type="ARBA" id="ARBA00023268"/>
    </source>
</evidence>
<dbReference type="EMBL" id="CAJVPD010000222">
    <property type="protein sequence ID" value="CAG8370613.1"/>
    <property type="molecule type" value="Genomic_DNA"/>
</dbReference>
<dbReference type="InterPro" id="IPR036736">
    <property type="entry name" value="ACP-like_sf"/>
</dbReference>
<dbReference type="InterPro" id="IPR049492">
    <property type="entry name" value="BD-FAE-like_dom"/>
</dbReference>
<dbReference type="Pfam" id="PF20434">
    <property type="entry name" value="BD-FAE"/>
    <property type="match status" value="1"/>
</dbReference>
<evidence type="ECO:0000256" key="3">
    <source>
        <dbReference type="ARBA" id="ARBA00022553"/>
    </source>
</evidence>
<feature type="region of interest" description="C-terminal hotdog fold" evidence="7">
    <location>
        <begin position="1495"/>
        <end position="1653"/>
    </location>
</feature>
<dbReference type="InterPro" id="IPR020841">
    <property type="entry name" value="PKS_Beta-ketoAc_synthase_dom"/>
</dbReference>
<dbReference type="Pfam" id="PF00698">
    <property type="entry name" value="Acyl_transf_1"/>
    <property type="match status" value="1"/>
</dbReference>
<dbReference type="GO" id="GO:0006508">
    <property type="term" value="P:proteolysis"/>
    <property type="evidence" value="ECO:0007669"/>
    <property type="project" value="InterPro"/>
</dbReference>
<feature type="region of interest" description="N-terminal hotdog fold" evidence="7">
    <location>
        <begin position="1337"/>
        <end position="1469"/>
    </location>
</feature>
<dbReference type="InterPro" id="IPR029058">
    <property type="entry name" value="AB_hydrolase_fold"/>
</dbReference>
<dbReference type="CDD" id="cd02440">
    <property type="entry name" value="AdoMet_MTases"/>
    <property type="match status" value="1"/>
</dbReference>
<dbReference type="InterPro" id="IPR001375">
    <property type="entry name" value="Peptidase_S9_cat"/>
</dbReference>
<comment type="caution">
    <text evidence="12">The sequence shown here is derived from an EMBL/GenBank/DDBJ whole genome shotgun (WGS) entry which is preliminary data.</text>
</comment>
<dbReference type="SMART" id="SM00823">
    <property type="entry name" value="PKS_PP"/>
    <property type="match status" value="2"/>
</dbReference>
<dbReference type="Gene3D" id="3.10.129.110">
    <property type="entry name" value="Polyketide synthase dehydratase"/>
    <property type="match status" value="1"/>
</dbReference>
<dbReference type="InterPro" id="IPR032088">
    <property type="entry name" value="SAT"/>
</dbReference>
<dbReference type="InterPro" id="IPR041068">
    <property type="entry name" value="HTH_51"/>
</dbReference>
<dbReference type="Proteomes" id="UP001152592">
    <property type="component" value="Unassembled WGS sequence"/>
</dbReference>
<dbReference type="Gene3D" id="1.10.1200.10">
    <property type="entry name" value="ACP-like"/>
    <property type="match status" value="2"/>
</dbReference>
<dbReference type="PANTHER" id="PTHR43775">
    <property type="entry name" value="FATTY ACID SYNTHASE"/>
    <property type="match status" value="1"/>
</dbReference>
<dbReference type="Pfam" id="PF08242">
    <property type="entry name" value="Methyltransf_12"/>
    <property type="match status" value="1"/>
</dbReference>
<dbReference type="InterPro" id="IPR016035">
    <property type="entry name" value="Acyl_Trfase/lysoPLipase"/>
</dbReference>
<proteinExistence type="predicted"/>
<evidence type="ECO:0000256" key="7">
    <source>
        <dbReference type="PROSITE-ProRule" id="PRU01363"/>
    </source>
</evidence>
<feature type="active site" description="Proton acceptor; for dehydratase activity" evidence="7">
    <location>
        <position position="1368"/>
    </location>
</feature>
<evidence type="ECO:0000259" key="10">
    <source>
        <dbReference type="PROSITE" id="PS52004"/>
    </source>
</evidence>
<dbReference type="Pfam" id="PF00109">
    <property type="entry name" value="ketoacyl-synt"/>
    <property type="match status" value="1"/>
</dbReference>
<dbReference type="Pfam" id="PF00550">
    <property type="entry name" value="PP-binding"/>
    <property type="match status" value="2"/>
</dbReference>
<evidence type="ECO:0000313" key="13">
    <source>
        <dbReference type="Proteomes" id="UP001152592"/>
    </source>
</evidence>
<accession>A0A9W4J2V7</accession>
<dbReference type="GO" id="GO:0017000">
    <property type="term" value="P:antibiotic biosynthetic process"/>
    <property type="evidence" value="ECO:0007669"/>
    <property type="project" value="UniProtKB-ARBA"/>
</dbReference>
<dbReference type="GO" id="GO:0008168">
    <property type="term" value="F:methyltransferase activity"/>
    <property type="evidence" value="ECO:0007669"/>
    <property type="project" value="UniProtKB-KW"/>
</dbReference>
<feature type="domain" description="Carrier" evidence="9">
    <location>
        <begin position="1700"/>
        <end position="1777"/>
    </location>
</feature>
<dbReference type="GO" id="GO:0008236">
    <property type="term" value="F:serine-type peptidase activity"/>
    <property type="evidence" value="ECO:0007669"/>
    <property type="project" value="InterPro"/>
</dbReference>
<dbReference type="GO" id="GO:0004312">
    <property type="term" value="F:fatty acid synthase activity"/>
    <property type="evidence" value="ECO:0007669"/>
    <property type="project" value="TreeGrafter"/>
</dbReference>
<keyword evidence="2" id="KW-0596">Phosphopantetheine</keyword>
<evidence type="ECO:0000256" key="2">
    <source>
        <dbReference type="ARBA" id="ARBA00022450"/>
    </source>
</evidence>
<evidence type="ECO:0000256" key="8">
    <source>
        <dbReference type="SAM" id="MobiDB-lite"/>
    </source>
</evidence>
<feature type="domain" description="PKS/mFAS DH" evidence="11">
    <location>
        <begin position="1337"/>
        <end position="1653"/>
    </location>
</feature>
<name>A0A9W4J2V7_9EURO</name>
<dbReference type="GO" id="GO:0032259">
    <property type="term" value="P:methylation"/>
    <property type="evidence" value="ECO:0007669"/>
    <property type="project" value="UniProtKB-KW"/>
</dbReference>
<dbReference type="CDD" id="cd00833">
    <property type="entry name" value="PKS"/>
    <property type="match status" value="1"/>
</dbReference>